<gene>
    <name evidence="4" type="ORF">BJ987_001933</name>
</gene>
<name>A0ABS4QBG3_9NOCA</name>
<evidence type="ECO:0000256" key="2">
    <source>
        <dbReference type="SAM" id="SignalP"/>
    </source>
</evidence>
<protein>
    <recommendedName>
        <fullName evidence="3">Phytase-like domain-containing protein</fullName>
    </recommendedName>
</protein>
<dbReference type="Proteomes" id="UP001519325">
    <property type="component" value="Unassembled WGS sequence"/>
</dbReference>
<reference evidence="4 5" key="1">
    <citation type="submission" date="2021-03" db="EMBL/GenBank/DDBJ databases">
        <title>Sequencing the genomes of 1000 actinobacteria strains.</title>
        <authorList>
            <person name="Klenk H.-P."/>
        </authorList>
    </citation>
    <scope>NUCLEOTIDE SEQUENCE [LARGE SCALE GENOMIC DNA]</scope>
    <source>
        <strain evidence="4 5">DSM 45516</strain>
    </source>
</reference>
<dbReference type="InterPro" id="IPR027372">
    <property type="entry name" value="Phytase-like_dom"/>
</dbReference>
<sequence>MRSRGSLLLILACALSAAVAPSATAAPPVRLLGERVIPFAFDLRGTTVGGLSGIDALPGPDEYLLISDDRSALQPARYYTTRITLDDNGIGPIEFTGTRPLLGANGAPYPQNTVDPEEIRVDPWTGNYVWTQEGERSPNALLDPSVRVARPDGAFHAELPIPDNERMRPDSGPQRNGTLEAGSFAAGGTLFVTALEAPLLQDGPPPTATTGALTRITVQARTGQLLAQYAYPLDPMFTEGSGSNGITSILAVDPLDPAKFLVVERSFVEGAGNRIRLYETDLGTATNVLNAPLDHARPATKRLLADLNEFGLSTVDNIEGSTWGPRLPSGERTLLLVSDDNFNDEQVTQFIALALR</sequence>
<keyword evidence="2" id="KW-0732">Signal</keyword>
<dbReference type="Pfam" id="PF13449">
    <property type="entry name" value="Phytase-like"/>
    <property type="match status" value="1"/>
</dbReference>
<feature type="region of interest" description="Disordered" evidence="1">
    <location>
        <begin position="156"/>
        <end position="180"/>
    </location>
</feature>
<dbReference type="RefSeq" id="WP_209887104.1">
    <property type="nucleotide sequence ID" value="NZ_JAGGMR010000001.1"/>
</dbReference>
<evidence type="ECO:0000313" key="5">
    <source>
        <dbReference type="Proteomes" id="UP001519325"/>
    </source>
</evidence>
<proteinExistence type="predicted"/>
<feature type="domain" description="Phytase-like" evidence="3">
    <location>
        <begin position="46"/>
        <end position="342"/>
    </location>
</feature>
<organism evidence="4 5">
    <name type="scientific">Nocardia goodfellowii</name>
    <dbReference type="NCBI Taxonomy" id="882446"/>
    <lineage>
        <taxon>Bacteria</taxon>
        <taxon>Bacillati</taxon>
        <taxon>Actinomycetota</taxon>
        <taxon>Actinomycetes</taxon>
        <taxon>Mycobacteriales</taxon>
        <taxon>Nocardiaceae</taxon>
        <taxon>Nocardia</taxon>
    </lineage>
</organism>
<accession>A0ABS4QBG3</accession>
<evidence type="ECO:0000256" key="1">
    <source>
        <dbReference type="SAM" id="MobiDB-lite"/>
    </source>
</evidence>
<feature type="chain" id="PRO_5047487355" description="Phytase-like domain-containing protein" evidence="2">
    <location>
        <begin position="26"/>
        <end position="356"/>
    </location>
</feature>
<dbReference type="EMBL" id="JAGGMR010000001">
    <property type="protein sequence ID" value="MBP2189032.1"/>
    <property type="molecule type" value="Genomic_DNA"/>
</dbReference>
<evidence type="ECO:0000313" key="4">
    <source>
        <dbReference type="EMBL" id="MBP2189032.1"/>
    </source>
</evidence>
<keyword evidence="5" id="KW-1185">Reference proteome</keyword>
<feature type="signal peptide" evidence="2">
    <location>
        <begin position="1"/>
        <end position="25"/>
    </location>
</feature>
<comment type="caution">
    <text evidence="4">The sequence shown here is derived from an EMBL/GenBank/DDBJ whole genome shotgun (WGS) entry which is preliminary data.</text>
</comment>
<evidence type="ECO:0000259" key="3">
    <source>
        <dbReference type="Pfam" id="PF13449"/>
    </source>
</evidence>